<protein>
    <submittedName>
        <fullName evidence="1">Uncharacterized protein</fullName>
    </submittedName>
</protein>
<proteinExistence type="predicted"/>
<accession>A0ACC0IK04</accession>
<evidence type="ECO:0000313" key="2">
    <source>
        <dbReference type="Proteomes" id="UP001060215"/>
    </source>
</evidence>
<organism evidence="1 2">
    <name type="scientific">Camellia lanceoleosa</name>
    <dbReference type="NCBI Taxonomy" id="1840588"/>
    <lineage>
        <taxon>Eukaryota</taxon>
        <taxon>Viridiplantae</taxon>
        <taxon>Streptophyta</taxon>
        <taxon>Embryophyta</taxon>
        <taxon>Tracheophyta</taxon>
        <taxon>Spermatophyta</taxon>
        <taxon>Magnoliopsida</taxon>
        <taxon>eudicotyledons</taxon>
        <taxon>Gunneridae</taxon>
        <taxon>Pentapetalae</taxon>
        <taxon>asterids</taxon>
        <taxon>Ericales</taxon>
        <taxon>Theaceae</taxon>
        <taxon>Camellia</taxon>
    </lineage>
</organism>
<sequence length="154" mass="17161">MLIIPITVLLVGILMLASQPWPTPLHHIAKWISAAGAINDCLIGEAKLAHYFLAVLNLSDEYKQWSKLSTTDFVVHDVRRTLFEAISSFHGNLEDGNDLLKLIEAQFAALRKALRVLEESDAEDARGKVAAKLLNLYRTGRLGHYTLDPIPMKS</sequence>
<gene>
    <name evidence="1" type="ORF">LOK49_LG02G00995</name>
</gene>
<evidence type="ECO:0000313" key="1">
    <source>
        <dbReference type="EMBL" id="KAI8025718.1"/>
    </source>
</evidence>
<keyword evidence="2" id="KW-1185">Reference proteome</keyword>
<dbReference type="EMBL" id="CM045760">
    <property type="protein sequence ID" value="KAI8025718.1"/>
    <property type="molecule type" value="Genomic_DNA"/>
</dbReference>
<comment type="caution">
    <text evidence="1">The sequence shown here is derived from an EMBL/GenBank/DDBJ whole genome shotgun (WGS) entry which is preliminary data.</text>
</comment>
<name>A0ACC0IK04_9ERIC</name>
<reference evidence="1 2" key="1">
    <citation type="journal article" date="2022" name="Plant J.">
        <title>Chromosome-level genome of Camellia lanceoleosa provides a valuable resource for understanding genome evolution and self-incompatibility.</title>
        <authorList>
            <person name="Gong W."/>
            <person name="Xiao S."/>
            <person name="Wang L."/>
            <person name="Liao Z."/>
            <person name="Chang Y."/>
            <person name="Mo W."/>
            <person name="Hu G."/>
            <person name="Li W."/>
            <person name="Zhao G."/>
            <person name="Zhu H."/>
            <person name="Hu X."/>
            <person name="Ji K."/>
            <person name="Xiang X."/>
            <person name="Song Q."/>
            <person name="Yuan D."/>
            <person name="Jin S."/>
            <person name="Zhang L."/>
        </authorList>
    </citation>
    <scope>NUCLEOTIDE SEQUENCE [LARGE SCALE GENOMIC DNA]</scope>
    <source>
        <strain evidence="1">SQ_2022a</strain>
    </source>
</reference>
<dbReference type="Proteomes" id="UP001060215">
    <property type="component" value="Chromosome 3"/>
</dbReference>